<feature type="transmembrane region" description="Helical" evidence="9">
    <location>
        <begin position="97"/>
        <end position="118"/>
    </location>
</feature>
<dbReference type="InterPro" id="IPR004131">
    <property type="entry name" value="PPase-energised_H-pump"/>
</dbReference>
<feature type="transmembrane region" description="Helical" evidence="9">
    <location>
        <begin position="610"/>
        <end position="630"/>
    </location>
</feature>
<comment type="catalytic activity">
    <reaction evidence="9">
        <text>diphosphate + H2O + H(+)(in) = 2 phosphate + 2 H(+)(out)</text>
        <dbReference type="Rhea" id="RHEA:13973"/>
        <dbReference type="ChEBI" id="CHEBI:15377"/>
        <dbReference type="ChEBI" id="CHEBI:15378"/>
        <dbReference type="ChEBI" id="CHEBI:33019"/>
        <dbReference type="ChEBI" id="CHEBI:43474"/>
        <dbReference type="EC" id="7.1.3.1"/>
    </reaction>
</comment>
<evidence type="ECO:0000256" key="5">
    <source>
        <dbReference type="ARBA" id="ARBA00022967"/>
    </source>
</evidence>
<feature type="transmembrane region" description="Helical" evidence="9">
    <location>
        <begin position="301"/>
        <end position="322"/>
    </location>
</feature>
<feature type="transmembrane region" description="Helical" evidence="9">
    <location>
        <begin position="172"/>
        <end position="190"/>
    </location>
</feature>
<evidence type="ECO:0000256" key="3">
    <source>
        <dbReference type="ARBA" id="ARBA00022692"/>
    </source>
</evidence>
<dbReference type="EMBL" id="JBHLXH010000001">
    <property type="protein sequence ID" value="MFC0223210.1"/>
    <property type="molecule type" value="Genomic_DNA"/>
</dbReference>
<dbReference type="GO" id="GO:0004427">
    <property type="term" value="F:inorganic diphosphate phosphatase activity"/>
    <property type="evidence" value="ECO:0007669"/>
    <property type="project" value="UniProtKB-EC"/>
</dbReference>
<keyword evidence="6 9" id="KW-1133">Transmembrane helix</keyword>
<feature type="transmembrane region" description="Helical" evidence="9">
    <location>
        <begin position="396"/>
        <end position="424"/>
    </location>
</feature>
<dbReference type="PIRSF" id="PIRSF001265">
    <property type="entry name" value="H+-PPase"/>
    <property type="match status" value="1"/>
</dbReference>
<dbReference type="EC" id="7.1.3.1" evidence="9"/>
<comment type="subcellular location">
    <subcellularLocation>
        <location evidence="9">Cell membrane</location>
        <topology evidence="9">Multi-pass membrane protein</topology>
    </subcellularLocation>
    <subcellularLocation>
        <location evidence="1">Endomembrane system</location>
        <topology evidence="1">Multi-pass membrane protein</topology>
    </subcellularLocation>
</comment>
<keyword evidence="2 9" id="KW-0813">Transport</keyword>
<sequence length="766" mass="77284">MPAVVGPDLAGGNLVLVVIVALIALGALGMAAMFRSQVLAAGEGTDNMKTIAQAVQEGADAYLQRQFRTLAVFAAIAFFALLALPADDTTVRIFRSVFFLVGAGFSAAVGYLGMSLAVRANLRVAAAAETEGRERAMNIGLRTGATVGMLTVGLGLLGASVVVLLFKDEAPSVLEGFGFGAALLAMFMRVGGGIFTKAADVGADLVGKVEQNIPEDDPRNAATIADNVGDNVGDCAGMAADLFESYAVTLVAALILGSQAFGDKGLVYPLLIPAIGALTAVLGVFITTPKAGVSGLATINRGFYVSAAIGAVASVILSFVYLPTDFADLTGVGASVLDQISAETPDGSPALIASVAVVIGIVLAAAILALTGYFTGTEFRPVKDVGKTSLTGPATVILSGLSVGFESAVYTTVVLGAAVFGAFLLGTGSLTISLFAVALAGCGLLTTVGSIVAMDTFGPVSDNAQGVAEMSGDVSENGAQILTDLDAVGNTTKAITKGIAIATAVLAATALFGSYASTALEELEKSNADGTELFSLFVFDPSVLVGILLGSAVVFLFSGLAINAVARAAGAVVMEVRRQFREIPGIMEGTGRPEYGKVVDIVTRDSLRELVTPGVLAVMAPIAVGFGLGFTALAGFLAGAIGTGTLMAVFLANAGGAWDNAKKLVEDGHHGGKGSDAHAATVIGDTVGDPFKDTAGPAINPLIKVMNLVSLLIASAVVSLSVGDDQNDALRIVIALVAAAIIVGVVYMSKQRESSITDEAPASTTV</sequence>
<comment type="caution">
    <text evidence="9">Lacks conserved residue(s) required for the propagation of feature annotation.</text>
</comment>
<accession>A0ABV6E2J6</accession>
<dbReference type="Pfam" id="PF03030">
    <property type="entry name" value="H_PPase"/>
    <property type="match status" value="1"/>
</dbReference>
<keyword evidence="9" id="KW-1003">Cell membrane</keyword>
<evidence type="ECO:0000256" key="8">
    <source>
        <dbReference type="ARBA" id="ARBA00023136"/>
    </source>
</evidence>
<feature type="transmembrane region" description="Helical" evidence="9">
    <location>
        <begin position="536"/>
        <end position="557"/>
    </location>
</feature>
<evidence type="ECO:0000256" key="1">
    <source>
        <dbReference type="ARBA" id="ARBA00004127"/>
    </source>
</evidence>
<organism evidence="10 11">
    <name type="scientific">Nocardioides zeicaulis</name>
    <dbReference type="NCBI Taxonomy" id="1776857"/>
    <lineage>
        <taxon>Bacteria</taxon>
        <taxon>Bacillati</taxon>
        <taxon>Actinomycetota</taxon>
        <taxon>Actinomycetes</taxon>
        <taxon>Propionibacteriales</taxon>
        <taxon>Nocardioidaceae</taxon>
        <taxon>Nocardioides</taxon>
    </lineage>
</organism>
<comment type="cofactor">
    <cofactor evidence="9">
        <name>Mg(2+)</name>
        <dbReference type="ChEBI" id="CHEBI:18420"/>
    </cofactor>
</comment>
<keyword evidence="5 9" id="KW-1278">Translocase</keyword>
<evidence type="ECO:0000256" key="4">
    <source>
        <dbReference type="ARBA" id="ARBA00022842"/>
    </source>
</evidence>
<dbReference type="NCBIfam" id="NF001960">
    <property type="entry name" value="PRK00733.3-5"/>
    <property type="match status" value="1"/>
</dbReference>
<feature type="transmembrane region" description="Helical" evidence="9">
    <location>
        <begin position="498"/>
        <end position="516"/>
    </location>
</feature>
<dbReference type="PANTHER" id="PTHR31998">
    <property type="entry name" value="K(+)-INSENSITIVE PYROPHOSPHATE-ENERGIZED PROTON PUMP"/>
    <property type="match status" value="1"/>
</dbReference>
<evidence type="ECO:0000256" key="9">
    <source>
        <dbReference type="HAMAP-Rule" id="MF_01129"/>
    </source>
</evidence>
<proteinExistence type="inferred from homology"/>
<dbReference type="NCBIfam" id="TIGR01104">
    <property type="entry name" value="V_PPase"/>
    <property type="match status" value="1"/>
</dbReference>
<name>A0ABV6E2J6_9ACTN</name>
<dbReference type="HAMAP" id="MF_01129">
    <property type="entry name" value="PPase_energized_pump"/>
    <property type="match status" value="1"/>
</dbReference>
<protein>
    <recommendedName>
        <fullName evidence="9">K(+)-insensitive pyrophosphate-energized proton pump</fullName>
        <ecNumber evidence="9">7.1.3.1</ecNumber>
    </recommendedName>
    <alternativeName>
        <fullName evidence="9">Membrane-bound proton-translocating pyrophosphatase</fullName>
    </alternativeName>
    <alternativeName>
        <fullName evidence="9">Pyrophosphate-energized inorganic pyrophosphatase</fullName>
        <shortName evidence="9">H(+)-PPase</shortName>
    </alternativeName>
</protein>
<feature type="transmembrane region" description="Helical" evidence="9">
    <location>
        <begin position="430"/>
        <end position="453"/>
    </location>
</feature>
<evidence type="ECO:0000313" key="11">
    <source>
        <dbReference type="Proteomes" id="UP001589698"/>
    </source>
</evidence>
<comment type="similarity">
    <text evidence="9">Belongs to the H(+)-translocating pyrophosphatase (TC 3.A.10) family. K(+)-insensitive subfamily.</text>
</comment>
<feature type="transmembrane region" description="Helical" evidence="9">
    <location>
        <begin position="636"/>
        <end position="654"/>
    </location>
</feature>
<dbReference type="Proteomes" id="UP001589698">
    <property type="component" value="Unassembled WGS sequence"/>
</dbReference>
<dbReference type="NCBIfam" id="NF001952">
    <property type="entry name" value="PRK00733.1-4"/>
    <property type="match status" value="1"/>
</dbReference>
<keyword evidence="7 9" id="KW-0406">Ion transport</keyword>
<feature type="transmembrane region" description="Helical" evidence="9">
    <location>
        <begin position="267"/>
        <end position="289"/>
    </location>
</feature>
<feature type="transmembrane region" description="Helical" evidence="9">
    <location>
        <begin position="67"/>
        <end position="85"/>
    </location>
</feature>
<feature type="transmembrane region" description="Helical" evidence="9">
    <location>
        <begin position="729"/>
        <end position="748"/>
    </location>
</feature>
<feature type="site" description="Determinant of potassium independence" evidence="9">
    <location>
        <position position="493"/>
    </location>
</feature>
<evidence type="ECO:0000256" key="2">
    <source>
        <dbReference type="ARBA" id="ARBA00022448"/>
    </source>
</evidence>
<feature type="transmembrane region" description="Helical" evidence="9">
    <location>
        <begin position="12"/>
        <end position="34"/>
    </location>
</feature>
<feature type="transmembrane region" description="Helical" evidence="9">
    <location>
        <begin position="139"/>
        <end position="166"/>
    </location>
</feature>
<keyword evidence="8 9" id="KW-0472">Membrane</keyword>
<dbReference type="RefSeq" id="WP_378518966.1">
    <property type="nucleotide sequence ID" value="NZ_CBCSDI010000008.1"/>
</dbReference>
<keyword evidence="11" id="KW-1185">Reference proteome</keyword>
<keyword evidence="4 9" id="KW-0460">Magnesium</keyword>
<keyword evidence="3 9" id="KW-0812">Transmembrane</keyword>
<comment type="caution">
    <text evidence="10">The sequence shown here is derived from an EMBL/GenBank/DDBJ whole genome shotgun (WGS) entry which is preliminary data.</text>
</comment>
<evidence type="ECO:0000313" key="10">
    <source>
        <dbReference type="EMBL" id="MFC0223210.1"/>
    </source>
</evidence>
<feature type="transmembrane region" description="Helical" evidence="9">
    <location>
        <begin position="351"/>
        <end position="375"/>
    </location>
</feature>
<keyword evidence="9" id="KW-0375">Hydrogen ion transport</keyword>
<comment type="subunit">
    <text evidence="9">Homodimer.</text>
</comment>
<feature type="transmembrane region" description="Helical" evidence="9">
    <location>
        <begin position="243"/>
        <end position="261"/>
    </location>
</feature>
<evidence type="ECO:0000256" key="7">
    <source>
        <dbReference type="ARBA" id="ARBA00023065"/>
    </source>
</evidence>
<comment type="function">
    <text evidence="9">Proton pump that utilizes the energy of pyrophosphate hydrolysis as the driving force for proton movement across the membrane. Generates a proton motive force.</text>
</comment>
<gene>
    <name evidence="9" type="primary">hppA</name>
    <name evidence="10" type="ORF">ACFFJG_12025</name>
</gene>
<reference evidence="10 11" key="1">
    <citation type="submission" date="2024-09" db="EMBL/GenBank/DDBJ databases">
        <authorList>
            <person name="Sun Q."/>
            <person name="Mori K."/>
        </authorList>
    </citation>
    <scope>NUCLEOTIDE SEQUENCE [LARGE SCALE GENOMIC DNA]</scope>
    <source>
        <strain evidence="10 11">CCM 8654</strain>
    </source>
</reference>
<feature type="transmembrane region" description="Helical" evidence="9">
    <location>
        <begin position="705"/>
        <end position="723"/>
    </location>
</feature>
<keyword evidence="10" id="KW-0378">Hydrolase</keyword>
<evidence type="ECO:0000256" key="6">
    <source>
        <dbReference type="ARBA" id="ARBA00022989"/>
    </source>
</evidence>